<dbReference type="Proteomes" id="UP000067598">
    <property type="component" value="Unassembled WGS sequence"/>
</dbReference>
<dbReference type="InterPro" id="IPR027417">
    <property type="entry name" value="P-loop_NTPase"/>
</dbReference>
<proteinExistence type="predicted"/>
<evidence type="ECO:0000313" key="1">
    <source>
        <dbReference type="EMBL" id="KWU04466.1"/>
    </source>
</evidence>
<dbReference type="PANTHER" id="PTHR34301">
    <property type="entry name" value="DNA-BINDING PROTEIN-RELATED"/>
    <property type="match status" value="1"/>
</dbReference>
<dbReference type="PANTHER" id="PTHR34301:SF8">
    <property type="entry name" value="ATPASE DOMAIN-CONTAINING PROTEIN"/>
    <property type="match status" value="1"/>
</dbReference>
<comment type="caution">
    <text evidence="1">The sequence shown here is derived from an EMBL/GenBank/DDBJ whole genome shotgun (WGS) entry which is preliminary data.</text>
</comment>
<evidence type="ECO:0000313" key="2">
    <source>
        <dbReference type="Proteomes" id="UP000067598"/>
    </source>
</evidence>
<accession>A0A109DFF1</accession>
<dbReference type="EMBL" id="LJGP01000008">
    <property type="protein sequence ID" value="KWU04466.1"/>
    <property type="molecule type" value="Genomic_DNA"/>
</dbReference>
<dbReference type="AlphaFoldDB" id="A0A109DFF1"/>
<reference evidence="1 2" key="1">
    <citation type="journal article" date="2016" name="Microbiology (Mosc.)">
        <title>Comparison of Lactobacillus crispatus isolates from Lactobacillus-dominated vaginal microbiomes with isolates from microbiomes containing bacterial vaginosis-associated bacteria.</title>
        <authorList>
            <person name="Abdelmaksoud A.A."/>
            <person name="Koparde V.N."/>
            <person name="Sheth N.U."/>
            <person name="Serrano M.G."/>
            <person name="Glascock A.L."/>
            <person name="Fettweis J.M."/>
            <person name="Strauss Iii J.F."/>
            <person name="Buck G.A."/>
            <person name="Jefferson K.K."/>
        </authorList>
    </citation>
    <scope>NUCLEOTIDE SEQUENCE [LARGE SCALE GENOMIC DNA]</scope>
    <source>
        <strain evidence="1 2">VMC3</strain>
    </source>
</reference>
<dbReference type="SUPFAM" id="SSF52540">
    <property type="entry name" value="P-loop containing nucleoside triphosphate hydrolases"/>
    <property type="match status" value="1"/>
</dbReference>
<evidence type="ECO:0008006" key="3">
    <source>
        <dbReference type="Google" id="ProtNLM"/>
    </source>
</evidence>
<dbReference type="Gene3D" id="3.40.50.300">
    <property type="entry name" value="P-loop containing nucleotide triphosphate hydrolases"/>
    <property type="match status" value="1"/>
</dbReference>
<organism evidence="1 2">
    <name type="scientific">Lactobacillus crispatus</name>
    <dbReference type="NCBI Taxonomy" id="47770"/>
    <lineage>
        <taxon>Bacteria</taxon>
        <taxon>Bacillati</taxon>
        <taxon>Bacillota</taxon>
        <taxon>Bacilli</taxon>
        <taxon>Lactobacillales</taxon>
        <taxon>Lactobacillaceae</taxon>
        <taxon>Lactobacillus</taxon>
    </lineage>
</organism>
<dbReference type="PATRIC" id="fig|47770.28.peg.2104"/>
<protein>
    <recommendedName>
        <fullName evidence="3">ATP-binding protein</fullName>
    </recommendedName>
</protein>
<name>A0A109DFF1_9LACO</name>
<dbReference type="RefSeq" id="WP_060461817.1">
    <property type="nucleotide sequence ID" value="NZ_AP025162.1"/>
</dbReference>
<gene>
    <name evidence="1" type="ORF">AEL95_02515</name>
</gene>
<sequence length="368" mass="42124">MNNPFNPSFGRIPAVFLHRGQLIDDVVNEINNPNSPYKISIVYGMRGVGKTTFLTEVGKRVEKNPDWIVVDLAMGSNLMAALVDSLYMKAGNELQKIFESIKGLNFSAFGLQLSAEISQPTFSTYQGILTNMFDKLRKKGIKVLITLDEVKSNRELKDFAGYYQLLNRKDYPVALMMTGLPENISELQNEDVMTFLLRGKRIALSALNLAQIEVSYNNVFKQSGFQVTEDILSKMALMTMGYSYAFQLLGYLVWNSAKKNKIIDQNLLDKIKPEYLVELDQNAYTKIFSSLSKQDKKFVLAMAQSSEQRVSIKEIRERLNRPSNFVANYRRRLLDDQIIKSTNYGEVAFTLPFFKEYVLQQHRFEQGL</sequence>